<dbReference type="PANTHER" id="PTHR45629:SF7">
    <property type="entry name" value="DNA EXCISION REPAIR PROTEIN ERCC-6-RELATED"/>
    <property type="match status" value="1"/>
</dbReference>
<accession>A0A8K0KYY3</accession>
<feature type="region of interest" description="Disordered" evidence="4">
    <location>
        <begin position="1"/>
        <end position="86"/>
    </location>
</feature>
<dbReference type="Gene3D" id="3.40.50.10810">
    <property type="entry name" value="Tandem AAA-ATPase domain"/>
    <property type="match status" value="1"/>
</dbReference>
<dbReference type="Gene3D" id="3.40.50.300">
    <property type="entry name" value="P-loop containing nucleotide triphosphate hydrolases"/>
    <property type="match status" value="1"/>
</dbReference>
<evidence type="ECO:0000313" key="7">
    <source>
        <dbReference type="EMBL" id="KAG8624460.1"/>
    </source>
</evidence>
<evidence type="ECO:0000256" key="4">
    <source>
        <dbReference type="SAM" id="MobiDB-lite"/>
    </source>
</evidence>
<protein>
    <recommendedName>
        <fullName evidence="9">DNA repair and recombination protein RAD54B</fullName>
    </recommendedName>
</protein>
<feature type="region of interest" description="Disordered" evidence="4">
    <location>
        <begin position="158"/>
        <end position="186"/>
    </location>
</feature>
<dbReference type="Gene3D" id="1.20.120.850">
    <property type="entry name" value="SWI2/SNF2 ATPases, N-terminal domain"/>
    <property type="match status" value="1"/>
</dbReference>
<evidence type="ECO:0000256" key="1">
    <source>
        <dbReference type="ARBA" id="ARBA00022741"/>
    </source>
</evidence>
<dbReference type="SMART" id="SM00490">
    <property type="entry name" value="HELICc"/>
    <property type="match status" value="1"/>
</dbReference>
<dbReference type="InterPro" id="IPR049730">
    <property type="entry name" value="SNF2/RAD54-like_C"/>
</dbReference>
<dbReference type="InterPro" id="IPR000330">
    <property type="entry name" value="SNF2_N"/>
</dbReference>
<evidence type="ECO:0000259" key="5">
    <source>
        <dbReference type="PROSITE" id="PS51192"/>
    </source>
</evidence>
<evidence type="ECO:0000313" key="8">
    <source>
        <dbReference type="Proteomes" id="UP000809789"/>
    </source>
</evidence>
<dbReference type="Pfam" id="PF00176">
    <property type="entry name" value="SNF2-rel_dom"/>
    <property type="match status" value="1"/>
</dbReference>
<dbReference type="SUPFAM" id="SSF52540">
    <property type="entry name" value="P-loop containing nucleoside triphosphate hydrolases"/>
    <property type="match status" value="2"/>
</dbReference>
<proteinExistence type="predicted"/>
<feature type="region of interest" description="Disordered" evidence="4">
    <location>
        <begin position="819"/>
        <end position="866"/>
    </location>
</feature>
<dbReference type="GO" id="GO:0016787">
    <property type="term" value="F:hydrolase activity"/>
    <property type="evidence" value="ECO:0007669"/>
    <property type="project" value="UniProtKB-KW"/>
</dbReference>
<evidence type="ECO:0000259" key="6">
    <source>
        <dbReference type="PROSITE" id="PS51194"/>
    </source>
</evidence>
<dbReference type="GO" id="GO:0015616">
    <property type="term" value="F:DNA translocase activity"/>
    <property type="evidence" value="ECO:0007669"/>
    <property type="project" value="TreeGrafter"/>
</dbReference>
<dbReference type="PANTHER" id="PTHR45629">
    <property type="entry name" value="SNF2/RAD54 FAMILY MEMBER"/>
    <property type="match status" value="1"/>
</dbReference>
<dbReference type="InterPro" id="IPR050496">
    <property type="entry name" value="SNF2_RAD54_helicase_repair"/>
</dbReference>
<dbReference type="GO" id="GO:0007131">
    <property type="term" value="P:reciprocal meiotic recombination"/>
    <property type="evidence" value="ECO:0007669"/>
    <property type="project" value="TreeGrafter"/>
</dbReference>
<dbReference type="CDD" id="cd18004">
    <property type="entry name" value="DEXHc_RAD54"/>
    <property type="match status" value="1"/>
</dbReference>
<dbReference type="PROSITE" id="PS51192">
    <property type="entry name" value="HELICASE_ATP_BIND_1"/>
    <property type="match status" value="1"/>
</dbReference>
<feature type="region of interest" description="Disordered" evidence="4">
    <location>
        <begin position="900"/>
        <end position="923"/>
    </location>
</feature>
<dbReference type="CDD" id="cd18793">
    <property type="entry name" value="SF2_C_SNF"/>
    <property type="match status" value="1"/>
</dbReference>
<feature type="compositionally biased region" description="Acidic residues" evidence="4">
    <location>
        <begin position="902"/>
        <end position="911"/>
    </location>
</feature>
<dbReference type="Pfam" id="PF00271">
    <property type="entry name" value="Helicase_C"/>
    <property type="match status" value="1"/>
</dbReference>
<name>A0A8K0KYY3_9PEZI</name>
<gene>
    <name evidence="7" type="ORF">KVT40_007527</name>
</gene>
<organism evidence="7 8">
    <name type="scientific">Elsinoe batatas</name>
    <dbReference type="NCBI Taxonomy" id="2601811"/>
    <lineage>
        <taxon>Eukaryota</taxon>
        <taxon>Fungi</taxon>
        <taxon>Dikarya</taxon>
        <taxon>Ascomycota</taxon>
        <taxon>Pezizomycotina</taxon>
        <taxon>Dothideomycetes</taxon>
        <taxon>Dothideomycetidae</taxon>
        <taxon>Myriangiales</taxon>
        <taxon>Elsinoaceae</taxon>
        <taxon>Elsinoe</taxon>
    </lineage>
</organism>
<dbReference type="SMART" id="SM00487">
    <property type="entry name" value="DEXDc"/>
    <property type="match status" value="1"/>
</dbReference>
<dbReference type="Proteomes" id="UP000809789">
    <property type="component" value="Unassembled WGS sequence"/>
</dbReference>
<feature type="compositionally biased region" description="Basic and acidic residues" evidence="4">
    <location>
        <begin position="34"/>
        <end position="45"/>
    </location>
</feature>
<dbReference type="GO" id="GO:0005634">
    <property type="term" value="C:nucleus"/>
    <property type="evidence" value="ECO:0007669"/>
    <property type="project" value="TreeGrafter"/>
</dbReference>
<dbReference type="GO" id="GO:0005524">
    <property type="term" value="F:ATP binding"/>
    <property type="evidence" value="ECO:0007669"/>
    <property type="project" value="InterPro"/>
</dbReference>
<sequence>MQFKPFKRPSFLSKPPSSTPEDEPTSPPTKKRRISDEKEFRRPVKTEVQAPIPSQNAPQFRRPLVAVNNSSQPDTSPPDITREPKRVYSALWRKKTAKMHKTWDGDGTLTVADGYASLKNDKGKYMGRTACKTPLLPGSALSISGMDVEVEDVLSTHATLQDDEARTTSPPPSSVPKPTFKAGPTLSVLPKKLPAELLERTNPATQTIKLEPRQGASQVTAAKPLARTGSLLNGRSSSGGSKGPVAKHDPTAEGALVMKRPKVAPPGKTIVDVVVDPAICKHLREHQRSGVSFMYECVMGMRCKEGAGAILADEMGLGKSLQTIALLWTLLKQNPIYRDPPIVRKAIVLCPASVTKNWRKEFRKWLGSERIGVLLLDDQKKIRSFTRGKSYQVLVVGYEMFNLIQKDLQKCNEIDIIIADEGHRLKTAKNKTTTAITELDIERRIVLTGTLLQNDYSEWYSVVDFVNPGFLGKYSSFKKSYQNPILRSRQQGVTLEDIEKGEEADADLKQQTGSFILRRTVDILAKYLPAKTEYVVMCRPTGLQSNVYESIVSSGTLTAAIGHSELNLGLINILKKACNSPCLLAAPPQSSSKANVEDEAVNTSVLSDLYTKFSPATLRAPSSGKLRVLDSLLHHISKSTEKVVIMSNYTSTLDIIAPFLSSQSYTFVRLDGSTPTAKRQDMVDSFNNTPASRQFIFLMSTKAGGVGLNLIGASRLVLFDVDWNPALDLQAMGRICRDGQRRACWIYRLVTKGAIEERIFQRQVVKMGLADSVVDNRKGESSFSQEELRDLFTLDRSEGCRTHELLGCHCNVDGKMPEVVEEEKQSTDSEDDVPLERKGFVTASRVDREDPDGRSRESSPVKRERRMRGLMLYGHLDARRMRAEAGDGADDTERIRAVDSGVSEDSETEGEGMEKEGVDGEEGREWAIQDGILRKVILESESSVDFVFARTSENSTAKG</sequence>
<feature type="domain" description="Helicase C-terminal" evidence="6">
    <location>
        <begin position="628"/>
        <end position="789"/>
    </location>
</feature>
<dbReference type="AlphaFoldDB" id="A0A8K0KYY3"/>
<dbReference type="EMBL" id="JAESVG020000009">
    <property type="protein sequence ID" value="KAG8624460.1"/>
    <property type="molecule type" value="Genomic_DNA"/>
</dbReference>
<keyword evidence="2" id="KW-0378">Hydrolase</keyword>
<keyword evidence="8" id="KW-1185">Reference proteome</keyword>
<dbReference type="OrthoDB" id="413460at2759"/>
<keyword evidence="1" id="KW-0547">Nucleotide-binding</keyword>
<keyword evidence="3" id="KW-0067">ATP-binding</keyword>
<dbReference type="InterPro" id="IPR038718">
    <property type="entry name" value="SNF2-like_sf"/>
</dbReference>
<feature type="region of interest" description="Disordered" evidence="4">
    <location>
        <begin position="212"/>
        <end position="255"/>
    </location>
</feature>
<dbReference type="FunFam" id="3.40.50.10810:FF:000020">
    <property type="entry name" value="DNA repair and recombination protein RAD54B"/>
    <property type="match status" value="1"/>
</dbReference>
<feature type="domain" description="Helicase ATP-binding" evidence="5">
    <location>
        <begin position="300"/>
        <end position="469"/>
    </location>
</feature>
<feature type="compositionally biased region" description="Basic and acidic residues" evidence="4">
    <location>
        <begin position="912"/>
        <end position="923"/>
    </location>
</feature>
<dbReference type="InterPro" id="IPR027417">
    <property type="entry name" value="P-loop_NTPase"/>
</dbReference>
<evidence type="ECO:0000256" key="3">
    <source>
        <dbReference type="ARBA" id="ARBA00022840"/>
    </source>
</evidence>
<evidence type="ECO:0000256" key="2">
    <source>
        <dbReference type="ARBA" id="ARBA00022801"/>
    </source>
</evidence>
<feature type="compositionally biased region" description="Low complexity" evidence="4">
    <location>
        <begin position="229"/>
        <end position="239"/>
    </location>
</feature>
<dbReference type="PROSITE" id="PS51194">
    <property type="entry name" value="HELICASE_CTER"/>
    <property type="match status" value="1"/>
</dbReference>
<comment type="caution">
    <text evidence="7">The sequence shown here is derived from an EMBL/GenBank/DDBJ whole genome shotgun (WGS) entry which is preliminary data.</text>
</comment>
<feature type="compositionally biased region" description="Basic and acidic residues" evidence="4">
    <location>
        <begin position="834"/>
        <end position="862"/>
    </location>
</feature>
<dbReference type="InterPro" id="IPR001650">
    <property type="entry name" value="Helicase_C-like"/>
</dbReference>
<reference evidence="7" key="1">
    <citation type="submission" date="2021-07" db="EMBL/GenBank/DDBJ databases">
        <title>Elsinoe batatas strain:CRI-CJ2 Genome sequencing and assembly.</title>
        <authorList>
            <person name="Huang L."/>
        </authorList>
    </citation>
    <scope>NUCLEOTIDE SEQUENCE</scope>
    <source>
        <strain evidence="7">CRI-CJ2</strain>
    </source>
</reference>
<dbReference type="GO" id="GO:0000724">
    <property type="term" value="P:double-strand break repair via homologous recombination"/>
    <property type="evidence" value="ECO:0007669"/>
    <property type="project" value="TreeGrafter"/>
</dbReference>
<dbReference type="InterPro" id="IPR014001">
    <property type="entry name" value="Helicase_ATP-bd"/>
</dbReference>
<evidence type="ECO:0008006" key="9">
    <source>
        <dbReference type="Google" id="ProtNLM"/>
    </source>
</evidence>